<dbReference type="HOGENOM" id="CLU_000288_31_3_1"/>
<dbReference type="OrthoDB" id="1668230at2759"/>
<evidence type="ECO:0000256" key="13">
    <source>
        <dbReference type="ARBA" id="ARBA00033194"/>
    </source>
</evidence>
<dbReference type="VEuPathDB" id="FungiDB:UREG_01701"/>
<dbReference type="GO" id="GO:0000781">
    <property type="term" value="C:chromosome, telomeric region"/>
    <property type="evidence" value="ECO:0007669"/>
    <property type="project" value="UniProtKB-SubCell"/>
</dbReference>
<keyword evidence="7" id="KW-0808">Transferase</keyword>
<comment type="function">
    <text evidence="1">Component of the EKC/KEOPS complex that is required for the formation of a threonylcarbamoyl group on adenosine at position 37 (t(6)A37) in tRNAs that read codons beginning with adenine. The complex is probably involved in the transfer of the threonylcarbamoyl moiety of threonylcarbamoyl-AMP (TC-AMP) to the N6 group of A37. BUD32 has ATPase activity in the context of the EKC/KEOPS complex and likely plays a supporting role to the catalytic subunit KAE1. The EKC/KEOPS complex also promotes both telomere uncapping and telomere elongation. The complex is required for efficient recruitment of transcriptional coactivators.</text>
</comment>
<comment type="catalytic activity">
    <reaction evidence="14">
        <text>L-threonyl-[protein] + ATP = O-phospho-L-threonyl-[protein] + ADP + H(+)</text>
        <dbReference type="Rhea" id="RHEA:46608"/>
        <dbReference type="Rhea" id="RHEA-COMP:11060"/>
        <dbReference type="Rhea" id="RHEA-COMP:11605"/>
        <dbReference type="ChEBI" id="CHEBI:15378"/>
        <dbReference type="ChEBI" id="CHEBI:30013"/>
        <dbReference type="ChEBI" id="CHEBI:30616"/>
        <dbReference type="ChEBI" id="CHEBI:61977"/>
        <dbReference type="ChEBI" id="CHEBI:456216"/>
        <dbReference type="EC" id="2.7.11.1"/>
    </reaction>
</comment>
<evidence type="ECO:0000313" key="17">
    <source>
        <dbReference type="EMBL" id="EEP76852.1"/>
    </source>
</evidence>
<dbReference type="Gene3D" id="1.10.510.10">
    <property type="entry name" value="Transferase(Phosphotransferase) domain 1"/>
    <property type="match status" value="1"/>
</dbReference>
<evidence type="ECO:0000256" key="5">
    <source>
        <dbReference type="ARBA" id="ARBA00013948"/>
    </source>
</evidence>
<evidence type="ECO:0000256" key="11">
    <source>
        <dbReference type="ARBA" id="ARBA00022895"/>
    </source>
</evidence>
<comment type="subcellular location">
    <subcellularLocation>
        <location evidence="2">Chromosome</location>
        <location evidence="2">Telomere</location>
    </subcellularLocation>
</comment>
<evidence type="ECO:0000256" key="9">
    <source>
        <dbReference type="ARBA" id="ARBA00022777"/>
    </source>
</evidence>
<keyword evidence="11" id="KW-0158">Chromosome</keyword>
<evidence type="ECO:0000256" key="2">
    <source>
        <dbReference type="ARBA" id="ARBA00004574"/>
    </source>
</evidence>
<dbReference type="InterPro" id="IPR001245">
    <property type="entry name" value="Ser-Thr/Tyr_kinase_cat_dom"/>
</dbReference>
<dbReference type="PANTHER" id="PTHR44329:SF288">
    <property type="entry name" value="MITOGEN-ACTIVATED PROTEIN KINASE KINASE KINASE 20"/>
    <property type="match status" value="1"/>
</dbReference>
<organism evidence="17 18">
    <name type="scientific">Uncinocarpus reesii (strain UAMH 1704)</name>
    <dbReference type="NCBI Taxonomy" id="336963"/>
    <lineage>
        <taxon>Eukaryota</taxon>
        <taxon>Fungi</taxon>
        <taxon>Dikarya</taxon>
        <taxon>Ascomycota</taxon>
        <taxon>Pezizomycotina</taxon>
        <taxon>Eurotiomycetes</taxon>
        <taxon>Eurotiomycetidae</taxon>
        <taxon>Onygenales</taxon>
        <taxon>Onygenaceae</taxon>
        <taxon>Uncinocarpus</taxon>
    </lineage>
</organism>
<dbReference type="eggNOG" id="KOG1187">
    <property type="taxonomic scope" value="Eukaryota"/>
</dbReference>
<reference evidence="18" key="1">
    <citation type="journal article" date="2009" name="Genome Res.">
        <title>Comparative genomic analyses of the human fungal pathogens Coccidioides and their relatives.</title>
        <authorList>
            <person name="Sharpton T.J."/>
            <person name="Stajich J.E."/>
            <person name="Rounsley S.D."/>
            <person name="Gardner M.J."/>
            <person name="Wortman J.R."/>
            <person name="Jordar V.S."/>
            <person name="Maiti R."/>
            <person name="Kodira C.D."/>
            <person name="Neafsey D.E."/>
            <person name="Zeng Q."/>
            <person name="Hung C.-Y."/>
            <person name="McMahan C."/>
            <person name="Muszewska A."/>
            <person name="Grynberg M."/>
            <person name="Mandel M.A."/>
            <person name="Kellner E.M."/>
            <person name="Barker B.M."/>
            <person name="Galgiani J.N."/>
            <person name="Orbach M.J."/>
            <person name="Kirkland T.N."/>
            <person name="Cole G.T."/>
            <person name="Henn M.R."/>
            <person name="Birren B.W."/>
            <person name="Taylor J.W."/>
        </authorList>
    </citation>
    <scope>NUCLEOTIDE SEQUENCE [LARGE SCALE GENOMIC DNA]</scope>
    <source>
        <strain evidence="18">UAMH 1704</strain>
    </source>
</reference>
<dbReference type="Proteomes" id="UP000002058">
    <property type="component" value="Unassembled WGS sequence"/>
</dbReference>
<keyword evidence="11" id="KW-0779">Telomere</keyword>
<dbReference type="RefSeq" id="XP_002542185.1">
    <property type="nucleotide sequence ID" value="XM_002542139.1"/>
</dbReference>
<evidence type="ECO:0000313" key="18">
    <source>
        <dbReference type="Proteomes" id="UP000002058"/>
    </source>
</evidence>
<dbReference type="OMA" id="YKICSHD"/>
<evidence type="ECO:0000256" key="3">
    <source>
        <dbReference type="ARBA" id="ARBA00011534"/>
    </source>
</evidence>
<evidence type="ECO:0000259" key="16">
    <source>
        <dbReference type="PROSITE" id="PS50011"/>
    </source>
</evidence>
<dbReference type="GO" id="GO:0005524">
    <property type="term" value="F:ATP binding"/>
    <property type="evidence" value="ECO:0007669"/>
    <property type="project" value="UniProtKB-KW"/>
</dbReference>
<evidence type="ECO:0000256" key="15">
    <source>
        <dbReference type="ARBA" id="ARBA00048679"/>
    </source>
</evidence>
<dbReference type="EC" id="2.7.11.1" evidence="4"/>
<dbReference type="AlphaFoldDB" id="C4JJ94"/>
<evidence type="ECO:0000256" key="14">
    <source>
        <dbReference type="ARBA" id="ARBA00047899"/>
    </source>
</evidence>
<comment type="catalytic activity">
    <reaction evidence="15">
        <text>L-seryl-[protein] + ATP = O-phospho-L-seryl-[protein] + ADP + H(+)</text>
        <dbReference type="Rhea" id="RHEA:17989"/>
        <dbReference type="Rhea" id="RHEA-COMP:9863"/>
        <dbReference type="Rhea" id="RHEA-COMP:11604"/>
        <dbReference type="ChEBI" id="CHEBI:15378"/>
        <dbReference type="ChEBI" id="CHEBI:29999"/>
        <dbReference type="ChEBI" id="CHEBI:30616"/>
        <dbReference type="ChEBI" id="CHEBI:83421"/>
        <dbReference type="ChEBI" id="CHEBI:456216"/>
        <dbReference type="EC" id="2.7.11.1"/>
    </reaction>
</comment>
<dbReference type="InterPro" id="IPR051681">
    <property type="entry name" value="Ser/Thr_Kinases-Pseudokinases"/>
</dbReference>
<protein>
    <recommendedName>
        <fullName evidence="6">EKC/KEOPS complex subunit BUD32</fullName>
        <ecNumber evidence="4">2.7.11.1</ecNumber>
    </recommendedName>
    <alternativeName>
        <fullName evidence="12 13">Atypical Serine/threonine protein kinase BUD32</fullName>
    </alternativeName>
    <alternativeName>
        <fullName evidence="5">EKC/KEOPS complex subunit bud32</fullName>
    </alternativeName>
</protein>
<dbReference type="PROSITE" id="PS50011">
    <property type="entry name" value="PROTEIN_KINASE_DOM"/>
    <property type="match status" value="1"/>
</dbReference>
<dbReference type="EMBL" id="CH476615">
    <property type="protein sequence ID" value="EEP76852.1"/>
    <property type="molecule type" value="Genomic_DNA"/>
</dbReference>
<dbReference type="KEGG" id="ure:UREG_01701"/>
<name>C4JJ94_UNCRE</name>
<evidence type="ECO:0000256" key="10">
    <source>
        <dbReference type="ARBA" id="ARBA00022840"/>
    </source>
</evidence>
<evidence type="ECO:0000256" key="12">
    <source>
        <dbReference type="ARBA" id="ARBA00030980"/>
    </source>
</evidence>
<keyword evidence="10" id="KW-0067">ATP-binding</keyword>
<sequence>MWCRSCVIKVANTSSRSIENIAIEKRIFSRFKENGYHRNIVKCIRYDDRGIYLERAEPGCLDLYFQQGGDGTVAERIQWSLDIANALQYVHDLDIRHGDLACKNVLLDSSRRALLCDFAGSGIDGQQPLVRPSEYFMHPDPNESEPCTIKAELHALGSLIHEIMTSKRPYHDEIDYKVAELFRNGTYPDVKHIVLRDIIAKCWAGEYESAREAAEGIDRVRLALM</sequence>
<dbReference type="PANTHER" id="PTHR44329">
    <property type="entry name" value="SERINE/THREONINE-PROTEIN KINASE TNNI3K-RELATED"/>
    <property type="match status" value="1"/>
</dbReference>
<evidence type="ECO:0000256" key="7">
    <source>
        <dbReference type="ARBA" id="ARBA00022679"/>
    </source>
</evidence>
<gene>
    <name evidence="17" type="ORF">UREG_01701</name>
</gene>
<evidence type="ECO:0000256" key="1">
    <source>
        <dbReference type="ARBA" id="ARBA00003747"/>
    </source>
</evidence>
<dbReference type="InterPro" id="IPR000719">
    <property type="entry name" value="Prot_kinase_dom"/>
</dbReference>
<dbReference type="InParanoid" id="C4JJ94"/>
<dbReference type="GO" id="GO:0004674">
    <property type="term" value="F:protein serine/threonine kinase activity"/>
    <property type="evidence" value="ECO:0007669"/>
    <property type="project" value="UniProtKB-EC"/>
</dbReference>
<dbReference type="STRING" id="336963.C4JJ94"/>
<keyword evidence="18" id="KW-1185">Reference proteome</keyword>
<evidence type="ECO:0000256" key="4">
    <source>
        <dbReference type="ARBA" id="ARBA00012513"/>
    </source>
</evidence>
<evidence type="ECO:0000256" key="6">
    <source>
        <dbReference type="ARBA" id="ARBA00019973"/>
    </source>
</evidence>
<dbReference type="SUPFAM" id="SSF56112">
    <property type="entry name" value="Protein kinase-like (PK-like)"/>
    <property type="match status" value="1"/>
</dbReference>
<keyword evidence="9" id="KW-0418">Kinase</keyword>
<comment type="subunit">
    <text evidence="3">Component of the EKC/KEOPS complex composed of at least BUD32, CGI121, GON7, KAE1 and PCC1; the whole complex dimerizes.</text>
</comment>
<dbReference type="PROSITE" id="PS00109">
    <property type="entry name" value="PROTEIN_KINASE_TYR"/>
    <property type="match status" value="1"/>
</dbReference>
<dbReference type="InterPro" id="IPR011009">
    <property type="entry name" value="Kinase-like_dom_sf"/>
</dbReference>
<dbReference type="InterPro" id="IPR008266">
    <property type="entry name" value="Tyr_kinase_AS"/>
</dbReference>
<dbReference type="GeneID" id="8438750"/>
<proteinExistence type="predicted"/>
<evidence type="ECO:0000256" key="8">
    <source>
        <dbReference type="ARBA" id="ARBA00022741"/>
    </source>
</evidence>
<keyword evidence="8" id="KW-0547">Nucleotide-binding</keyword>
<dbReference type="Pfam" id="PF07714">
    <property type="entry name" value="PK_Tyr_Ser-Thr"/>
    <property type="match status" value="1"/>
</dbReference>
<feature type="domain" description="Protein kinase" evidence="16">
    <location>
        <begin position="1"/>
        <end position="224"/>
    </location>
</feature>
<accession>C4JJ94</accession>